<dbReference type="InterPro" id="IPR036291">
    <property type="entry name" value="NAD(P)-bd_dom_sf"/>
</dbReference>
<dbReference type="SUPFAM" id="SSF51735">
    <property type="entry name" value="NAD(P)-binding Rossmann-fold domains"/>
    <property type="match status" value="1"/>
</dbReference>
<name>A0A4Q7J1Y4_9PSEU</name>
<dbReference type="Pfam" id="PF01370">
    <property type="entry name" value="Epimerase"/>
    <property type="match status" value="1"/>
</dbReference>
<organism evidence="2 3">
    <name type="scientific">Amycolatopsis suaedae</name>
    <dbReference type="NCBI Taxonomy" id="2510978"/>
    <lineage>
        <taxon>Bacteria</taxon>
        <taxon>Bacillati</taxon>
        <taxon>Actinomycetota</taxon>
        <taxon>Actinomycetes</taxon>
        <taxon>Pseudonocardiales</taxon>
        <taxon>Pseudonocardiaceae</taxon>
        <taxon>Amycolatopsis</taxon>
    </lineage>
</organism>
<keyword evidence="3" id="KW-1185">Reference proteome</keyword>
<dbReference type="Gene3D" id="3.40.50.720">
    <property type="entry name" value="NAD(P)-binding Rossmann-like Domain"/>
    <property type="match status" value="1"/>
</dbReference>
<accession>A0A4Q7J1Y4</accession>
<dbReference type="RefSeq" id="WP_130478521.1">
    <property type="nucleotide sequence ID" value="NZ_SFCC01000016.1"/>
</dbReference>
<evidence type="ECO:0000259" key="1">
    <source>
        <dbReference type="Pfam" id="PF01370"/>
    </source>
</evidence>
<protein>
    <submittedName>
        <fullName evidence="2">NAD-dependent epimerase/dehydratase family protein</fullName>
    </submittedName>
</protein>
<proteinExistence type="predicted"/>
<dbReference type="GO" id="GO:0005737">
    <property type="term" value="C:cytoplasm"/>
    <property type="evidence" value="ECO:0007669"/>
    <property type="project" value="TreeGrafter"/>
</dbReference>
<dbReference type="PANTHER" id="PTHR48079:SF6">
    <property type="entry name" value="NAD(P)-BINDING DOMAIN-CONTAINING PROTEIN-RELATED"/>
    <property type="match status" value="1"/>
</dbReference>
<gene>
    <name evidence="2" type="ORF">EWH70_27940</name>
</gene>
<reference evidence="2 3" key="1">
    <citation type="submission" date="2019-02" db="EMBL/GenBank/DDBJ databases">
        <title>Draft genome sequence of Amycolatopsis sp. 8-3EHSu isolated from roots of Suaeda maritima.</title>
        <authorList>
            <person name="Duangmal K."/>
            <person name="Chantavorakit T."/>
        </authorList>
    </citation>
    <scope>NUCLEOTIDE SEQUENCE [LARGE SCALE GENOMIC DNA]</scope>
    <source>
        <strain evidence="2 3">8-3EHSu</strain>
    </source>
</reference>
<feature type="domain" description="NAD-dependent epimerase/dehydratase" evidence="1">
    <location>
        <begin position="6"/>
        <end position="176"/>
    </location>
</feature>
<dbReference type="EMBL" id="SFCC01000016">
    <property type="protein sequence ID" value="RZQ60516.1"/>
    <property type="molecule type" value="Genomic_DNA"/>
</dbReference>
<evidence type="ECO:0000313" key="2">
    <source>
        <dbReference type="EMBL" id="RZQ60516.1"/>
    </source>
</evidence>
<dbReference type="PANTHER" id="PTHR48079">
    <property type="entry name" value="PROTEIN YEEZ"/>
    <property type="match status" value="1"/>
</dbReference>
<evidence type="ECO:0000313" key="3">
    <source>
        <dbReference type="Proteomes" id="UP000292003"/>
    </source>
</evidence>
<dbReference type="Proteomes" id="UP000292003">
    <property type="component" value="Unassembled WGS sequence"/>
</dbReference>
<dbReference type="OrthoDB" id="3338687at2"/>
<dbReference type="InterPro" id="IPR001509">
    <property type="entry name" value="Epimerase_deHydtase"/>
</dbReference>
<dbReference type="InterPro" id="IPR051783">
    <property type="entry name" value="NAD(P)-dependent_oxidoreduct"/>
</dbReference>
<comment type="caution">
    <text evidence="2">The sequence shown here is derived from an EMBL/GenBank/DDBJ whole genome shotgun (WGS) entry which is preliminary data.</text>
</comment>
<dbReference type="AlphaFoldDB" id="A0A4Q7J1Y4"/>
<dbReference type="GO" id="GO:0004029">
    <property type="term" value="F:aldehyde dehydrogenase (NAD+) activity"/>
    <property type="evidence" value="ECO:0007669"/>
    <property type="project" value="TreeGrafter"/>
</dbReference>
<sequence length="350" mass="37269">MTGLRVVVTGATGNVGTAVVRALDADDRIETVLGLARRPAEWMLPKLDLHTTDLADTPAETLTGLFRGADAVIHLAWLFQPTRDPALTWRSNVLGAIAVFRAAAAAGVGTLVHGSSVGAYSPAESTVDEDGATHGCPTAAYSREKAYLERFLDAFELRHPDTRVVRIRSAFVFQRGAASEQRRLFAGPFVPGSLIHLLPAVPDVPGLRFQAVHSADLADAYLRAVCSDVRGAVNVAADPVIDPELLAGLLDARTVRMPAWALRSLVAAAWRLHAVPASPGLVDMLLGMPLMDCGRARDELGWQPRHTATEAVAELIEGLRTGAGFPTAPLVPKLRGGREAELRTGVGERP</sequence>